<feature type="domain" description="4Fe-4S ferredoxin-type" evidence="13">
    <location>
        <begin position="602"/>
        <end position="631"/>
    </location>
</feature>
<comment type="function">
    <text evidence="12">Part of a complex that catalyzes the reversible reduction of CoM-S-S-CoB to the thiol-coenzymes H-S-CoM (coenzyme M) and H-S-CoB (coenzyme B).</text>
</comment>
<keyword evidence="3 12" id="KW-0004">4Fe-4S</keyword>
<comment type="subunit">
    <text evidence="12">The ferredoxin:CoB-CoM heterodisulfide reductase is composed of three subunits; HdrA, HdrB and HdrC.</text>
</comment>
<evidence type="ECO:0000313" key="15">
    <source>
        <dbReference type="Proteomes" id="UP000077245"/>
    </source>
</evidence>
<reference evidence="14 15" key="1">
    <citation type="submission" date="2016-04" db="EMBL/GenBank/DDBJ databases">
        <title>Genome sequence of Methanobrevibacter curvatus DSM 11111.</title>
        <authorList>
            <person name="Poehlein A."/>
            <person name="Seedorf H."/>
            <person name="Daniel R."/>
        </authorList>
    </citation>
    <scope>NUCLEOTIDE SEQUENCE [LARGE SCALE GENOMIC DNA]</scope>
    <source>
        <strain evidence="14 15">DSM 11111</strain>
    </source>
</reference>
<comment type="cofactor">
    <cofactor evidence="12">
        <name>[4Fe-4S] cluster</name>
        <dbReference type="ChEBI" id="CHEBI:49883"/>
    </cofactor>
</comment>
<evidence type="ECO:0000313" key="14">
    <source>
        <dbReference type="EMBL" id="KZX11130.1"/>
    </source>
</evidence>
<dbReference type="EMBL" id="LWMV01000193">
    <property type="protein sequence ID" value="KZX11130.1"/>
    <property type="molecule type" value="Genomic_DNA"/>
</dbReference>
<keyword evidence="12" id="KW-0274">FAD</keyword>
<dbReference type="Pfam" id="PF12831">
    <property type="entry name" value="FAD_oxidored"/>
    <property type="match status" value="1"/>
</dbReference>
<sequence length="784" mass="86904">MKEKNKSDLRVGVFICRCGGNISDNVDIEMVKNSISAECIVEFENLCSINGKKAIREEIISNKLDRIVIASCSPISHEKIFQNYVNPLNPYLMDMANLREQCSWVHNKDEASSKAISLINASIEKVKKSHSVSPIVCQTPESVAIIGGGISGISAALSIAKGGIKAYLIEKESTIGGNMVKIGKVFSPVKIAEECGLCLLNPLINDVAWNENIEILTNSEVISGSRQSGTFNLVLKQKPTYIDGKKCIACGKCNELCPVNVLDEFNEGLSYRKAIYKPFSQSFPDSYTIDIENCIKCGSCENVCKMGAINFDDEEEIKALNVGSVILATGHEIFNPSLRPEYGYDRYEDVISQNELARIMGVNGPTKGELLTLSSKKRPKRVVMIQCVGSRDEKPDGHKYCSKVCCMVALKNANLIKHKYPETDVILCYTDMRTPGMYEKYYKHCQNNGVRLIRGRPGEIIKNSEDNLVVKVEDTLTKEFIEIETDMVVLSLAMEPSKGTVEIAKLLDVGLTEDLFIKEAHPKIKPVTTDISGAYVCGTAQGPKDITESIMQANAASSKVFELMHNGIELEPFVAEIDKDLCTNCGECIDSCKHKSILTIDNEIVIDPMSCSGCGECLRACKESAISIQGNISEKIYATIDGILKDKKEDERRIIVFLDQIGYTAADNIGINRLSYPSSINIIKVHSINRVSPDHIIHGLKNGADGVFIGEYPGDLMYEKVEKKINKLKDYIKEQGVNPERIQFSKVYIPYFTGLAKSFIEFDKKIESLEEPFFKKGSSKNKEC</sequence>
<keyword evidence="5" id="KW-0001">2Fe-2S</keyword>
<dbReference type="Pfam" id="PF13187">
    <property type="entry name" value="Fer4_9"/>
    <property type="match status" value="1"/>
</dbReference>
<dbReference type="GO" id="GO:0051537">
    <property type="term" value="F:2 iron, 2 sulfur cluster binding"/>
    <property type="evidence" value="ECO:0007669"/>
    <property type="project" value="UniProtKB-KW"/>
</dbReference>
<comment type="cofactor">
    <cofactor evidence="12">
        <name>FAD</name>
        <dbReference type="ChEBI" id="CHEBI:57692"/>
    </cofactor>
</comment>
<dbReference type="OrthoDB" id="32867at2157"/>
<keyword evidence="6 12" id="KW-0479">Metal-binding</keyword>
<dbReference type="GO" id="GO:0046872">
    <property type="term" value="F:metal ion binding"/>
    <property type="evidence" value="ECO:0007669"/>
    <property type="project" value="UniProtKB-KW"/>
</dbReference>
<keyword evidence="10 12" id="KW-0411">Iron-sulfur</keyword>
<dbReference type="Gene3D" id="3.30.70.3270">
    <property type="match status" value="1"/>
</dbReference>
<comment type="pathway">
    <text evidence="12">Cofactor metabolism; coenzyme M-coenzyme B heterodisulfide reduction; coenzyme B and coenzyme M from coenzyme M-coenzyme B heterodisulfide: step 1/1.</text>
</comment>
<evidence type="ECO:0000256" key="9">
    <source>
        <dbReference type="ARBA" id="ARBA00023004"/>
    </source>
</evidence>
<dbReference type="EC" id="1.8.-.-" evidence="12"/>
<evidence type="ECO:0000256" key="6">
    <source>
        <dbReference type="ARBA" id="ARBA00022723"/>
    </source>
</evidence>
<evidence type="ECO:0000256" key="10">
    <source>
        <dbReference type="ARBA" id="ARBA00023014"/>
    </source>
</evidence>
<dbReference type="PANTHER" id="PTHR43498">
    <property type="entry name" value="FERREDOXIN:COB-COM HETERODISULFIDE REDUCTASE SUBUNIT A"/>
    <property type="match status" value="1"/>
</dbReference>
<dbReference type="AlphaFoldDB" id="A0A162FJY7"/>
<dbReference type="SUPFAM" id="SSF54862">
    <property type="entry name" value="4Fe-4S ferredoxins"/>
    <property type="match status" value="2"/>
</dbReference>
<evidence type="ECO:0000256" key="11">
    <source>
        <dbReference type="ARBA" id="ARBA00034078"/>
    </source>
</evidence>
<dbReference type="Pfam" id="PF02662">
    <property type="entry name" value="FlpD"/>
    <property type="match status" value="1"/>
</dbReference>
<keyword evidence="15" id="KW-1185">Reference proteome</keyword>
<evidence type="ECO:0000256" key="7">
    <source>
        <dbReference type="ARBA" id="ARBA00022982"/>
    </source>
</evidence>
<dbReference type="InterPro" id="IPR003813">
    <property type="entry name" value="MvhD/FlpD"/>
</dbReference>
<dbReference type="GO" id="GO:0016491">
    <property type="term" value="F:oxidoreductase activity"/>
    <property type="evidence" value="ECO:0007669"/>
    <property type="project" value="UniProtKB-UniRule"/>
</dbReference>
<dbReference type="PATRIC" id="fig|49547.3.peg.1631"/>
<dbReference type="GO" id="GO:0051539">
    <property type="term" value="F:4 iron, 4 sulfur cluster binding"/>
    <property type="evidence" value="ECO:0007669"/>
    <property type="project" value="UniProtKB-UniRule"/>
</dbReference>
<accession>A0A162FJY7</accession>
<evidence type="ECO:0000256" key="3">
    <source>
        <dbReference type="ARBA" id="ARBA00022485"/>
    </source>
</evidence>
<dbReference type="PANTHER" id="PTHR43498:SF1">
    <property type="entry name" value="COB--COM HETERODISULFIDE REDUCTASE IRON-SULFUR SUBUNIT A"/>
    <property type="match status" value="1"/>
</dbReference>
<evidence type="ECO:0000256" key="12">
    <source>
        <dbReference type="RuleBase" id="RU366072"/>
    </source>
</evidence>
<comment type="caution">
    <text evidence="14">The sequence shown here is derived from an EMBL/GenBank/DDBJ whole genome shotgun (WGS) entry which is preliminary data.</text>
</comment>
<comment type="similarity">
    <text evidence="12">Belongs to the HdrA family.</text>
</comment>
<keyword evidence="4 12" id="KW-0285">Flavoprotein</keyword>
<evidence type="ECO:0000256" key="2">
    <source>
        <dbReference type="ARBA" id="ARBA00022448"/>
    </source>
</evidence>
<evidence type="ECO:0000256" key="4">
    <source>
        <dbReference type="ARBA" id="ARBA00022630"/>
    </source>
</evidence>
<keyword evidence="7" id="KW-0249">Electron transport</keyword>
<proteinExistence type="inferred from homology"/>
<keyword evidence="8 12" id="KW-0560">Oxidoreductase</keyword>
<name>A0A162FJY7_9EURY</name>
<dbReference type="InterPro" id="IPR039650">
    <property type="entry name" value="HdrA-like"/>
</dbReference>
<gene>
    <name evidence="14" type="primary">ndhI_6</name>
    <name evidence="14" type="ORF">MBCUR_15270</name>
</gene>
<evidence type="ECO:0000256" key="1">
    <source>
        <dbReference type="ARBA" id="ARBA00009293"/>
    </source>
</evidence>
<keyword evidence="9 12" id="KW-0408">Iron</keyword>
<dbReference type="NCBIfam" id="NF041891">
    <property type="entry name" value="hdrA_Methbact"/>
    <property type="match status" value="1"/>
</dbReference>
<protein>
    <recommendedName>
        <fullName evidence="12">CoB--CoM heterodisulfide reductase iron-sulfur subunit A</fullName>
        <ecNumber evidence="12">1.8.-.-</ecNumber>
    </recommendedName>
</protein>
<feature type="domain" description="4Fe-4S ferredoxin-type" evidence="13">
    <location>
        <begin position="573"/>
        <end position="597"/>
    </location>
</feature>
<dbReference type="Gene3D" id="3.30.70.20">
    <property type="match status" value="1"/>
</dbReference>
<dbReference type="Pfam" id="PF13237">
    <property type="entry name" value="Fer4_10"/>
    <property type="match status" value="1"/>
</dbReference>
<dbReference type="SUPFAM" id="SSF51971">
    <property type="entry name" value="Nucleotide-binding domain"/>
    <property type="match status" value="1"/>
</dbReference>
<dbReference type="Proteomes" id="UP000077245">
    <property type="component" value="Unassembled WGS sequence"/>
</dbReference>
<feature type="domain" description="4Fe-4S ferredoxin-type" evidence="13">
    <location>
        <begin position="285"/>
        <end position="314"/>
    </location>
</feature>
<organism evidence="14 15">
    <name type="scientific">Methanobrevibacter curvatus</name>
    <dbReference type="NCBI Taxonomy" id="49547"/>
    <lineage>
        <taxon>Archaea</taxon>
        <taxon>Methanobacteriati</taxon>
        <taxon>Methanobacteriota</taxon>
        <taxon>Methanomada group</taxon>
        <taxon>Methanobacteria</taxon>
        <taxon>Methanobacteriales</taxon>
        <taxon>Methanobacteriaceae</taxon>
        <taxon>Methanobrevibacter</taxon>
    </lineage>
</organism>
<evidence type="ECO:0000256" key="5">
    <source>
        <dbReference type="ARBA" id="ARBA00022714"/>
    </source>
</evidence>
<dbReference type="STRING" id="49547.MBCUR_15270"/>
<dbReference type="InterPro" id="IPR036188">
    <property type="entry name" value="FAD/NAD-bd_sf"/>
</dbReference>
<dbReference type="PROSITE" id="PS51379">
    <property type="entry name" value="4FE4S_FER_2"/>
    <property type="match status" value="4"/>
</dbReference>
<dbReference type="InterPro" id="IPR017896">
    <property type="entry name" value="4Fe4S_Fe-S-bd"/>
</dbReference>
<evidence type="ECO:0000259" key="13">
    <source>
        <dbReference type="PROSITE" id="PS51379"/>
    </source>
</evidence>
<feature type="domain" description="4Fe-4S ferredoxin-type" evidence="13">
    <location>
        <begin position="238"/>
        <end position="268"/>
    </location>
</feature>
<dbReference type="UniPathway" id="UPA00647">
    <property type="reaction ID" value="UER00700"/>
</dbReference>
<comment type="cofactor">
    <cofactor evidence="11">
        <name>[2Fe-2S] cluster</name>
        <dbReference type="ChEBI" id="CHEBI:190135"/>
    </cofactor>
</comment>
<comment type="similarity">
    <text evidence="1">Belongs to the MvhD/VhuD family.</text>
</comment>
<dbReference type="RefSeq" id="WP_067092215.1">
    <property type="nucleotide sequence ID" value="NZ_LWMV01000193.1"/>
</dbReference>
<dbReference type="Gene3D" id="3.50.50.60">
    <property type="entry name" value="FAD/NAD(P)-binding domain"/>
    <property type="match status" value="1"/>
</dbReference>
<keyword evidence="2" id="KW-0813">Transport</keyword>
<evidence type="ECO:0000256" key="8">
    <source>
        <dbReference type="ARBA" id="ARBA00023002"/>
    </source>
</evidence>